<dbReference type="GO" id="GO:0004144">
    <property type="term" value="F:diacylglycerol O-acyltransferase activity"/>
    <property type="evidence" value="ECO:0007669"/>
    <property type="project" value="UniProtKB-EC"/>
</dbReference>
<dbReference type="Proteomes" id="UP000193465">
    <property type="component" value="Unassembled WGS sequence"/>
</dbReference>
<dbReference type="EMBL" id="LQOT01000018">
    <property type="protein sequence ID" value="ORV50223.1"/>
    <property type="molecule type" value="Genomic_DNA"/>
</dbReference>
<gene>
    <name evidence="14" type="ORF">AWC02_05035</name>
</gene>
<sequence length="467" mass="49987">MNGMRLLDAAMITGDALLHPINIGAVMILAPPRTSAERFADQLYHQALAQPVVVDRLFRRVPHRSPGTGGLWVWREERDLDVRRHLVRRTLPNGSGSAELWQLIGTLHAQRLDRSRPMWTAFLIDGLADGRLAFYLKAQHVMVDGVAGMRLIGSALSTDPDRRAMPPFYAERDHPPATAGARWDLLAPLRRLAGLAGSGITALARIPESQACAALAMVTGRATVPAVGAPFTPFNRRLGPNRGVIAASWAKSRIRAVQEITGTTAHDVATAVVGGALRDWLSDHGDLPRRSLVAFCPISVRAHNPANDGAGNRFGAWLCPMGTDLADPLARLRRVHRSMVGGKRYVARYGSAGSLSLAAPSIASTIGQALAPAGPRISTGYNLPVSSVPGPGAEMYWNGAHVEEIYPVSAVFDGQTLNVTVCSYADRIGIGYVADSDVMPDIATMVSRTGRALRELESAVGAEPPRG</sequence>
<dbReference type="InterPro" id="IPR009721">
    <property type="entry name" value="O-acyltransferase_WSD1_C"/>
</dbReference>
<evidence type="ECO:0000256" key="6">
    <source>
        <dbReference type="ARBA" id="ARBA00022679"/>
    </source>
</evidence>
<keyword evidence="7 11" id="KW-0319">Glycerol metabolism</keyword>
<comment type="catalytic activity">
    <reaction evidence="10 11">
        <text>an acyl-CoA + a 1,2-diacyl-sn-glycerol = a triacyl-sn-glycerol + CoA</text>
        <dbReference type="Rhea" id="RHEA:10868"/>
        <dbReference type="ChEBI" id="CHEBI:17815"/>
        <dbReference type="ChEBI" id="CHEBI:57287"/>
        <dbReference type="ChEBI" id="CHEBI:58342"/>
        <dbReference type="ChEBI" id="CHEBI:64615"/>
        <dbReference type="EC" id="2.3.1.20"/>
    </reaction>
</comment>
<dbReference type="InterPro" id="IPR045034">
    <property type="entry name" value="O-acyltransferase_WSD1-like"/>
</dbReference>
<dbReference type="InterPro" id="IPR014292">
    <property type="entry name" value="Acyl_transf_WS/DGAT"/>
</dbReference>
<evidence type="ECO:0000256" key="4">
    <source>
        <dbReference type="ARBA" id="ARBA00013244"/>
    </source>
</evidence>
<name>A0A1X1U084_9MYCO</name>
<evidence type="ECO:0000313" key="15">
    <source>
        <dbReference type="Proteomes" id="UP000193465"/>
    </source>
</evidence>
<dbReference type="PANTHER" id="PTHR31650:SF1">
    <property type="entry name" value="WAX ESTER SYNTHASE_DIACYLGLYCEROL ACYLTRANSFERASE 4-RELATED"/>
    <property type="match status" value="1"/>
</dbReference>
<evidence type="ECO:0000256" key="1">
    <source>
        <dbReference type="ARBA" id="ARBA00004771"/>
    </source>
</evidence>
<dbReference type="GO" id="GO:0005886">
    <property type="term" value="C:plasma membrane"/>
    <property type="evidence" value="ECO:0007669"/>
    <property type="project" value="TreeGrafter"/>
</dbReference>
<evidence type="ECO:0000256" key="9">
    <source>
        <dbReference type="ARBA" id="ARBA00023315"/>
    </source>
</evidence>
<dbReference type="EC" id="2.3.1.20" evidence="4 11"/>
<dbReference type="RefSeq" id="WP_085127626.1">
    <property type="nucleotide sequence ID" value="NZ_LQOT01000018.1"/>
</dbReference>
<evidence type="ECO:0000256" key="8">
    <source>
        <dbReference type="ARBA" id="ARBA00023098"/>
    </source>
</evidence>
<dbReference type="AlphaFoldDB" id="A0A1X1U084"/>
<evidence type="ECO:0000256" key="5">
    <source>
        <dbReference type="ARBA" id="ARBA00022516"/>
    </source>
</evidence>
<comment type="pathway">
    <text evidence="1 11">Glycerolipid metabolism; triacylglycerol biosynthesis.</text>
</comment>
<accession>A0A1X1U084</accession>
<reference evidence="14 15" key="1">
    <citation type="submission" date="2016-01" db="EMBL/GenBank/DDBJ databases">
        <title>The new phylogeny of the genus Mycobacterium.</title>
        <authorList>
            <person name="Tarcisio F."/>
            <person name="Conor M."/>
            <person name="Antonella G."/>
            <person name="Elisabetta G."/>
            <person name="Giulia F.S."/>
            <person name="Sara T."/>
            <person name="Anna F."/>
            <person name="Clotilde B."/>
            <person name="Roberto B."/>
            <person name="Veronica D.S."/>
            <person name="Fabio R."/>
            <person name="Monica P."/>
            <person name="Olivier J."/>
            <person name="Enrico T."/>
            <person name="Nicola S."/>
        </authorList>
    </citation>
    <scope>NUCLEOTIDE SEQUENCE [LARGE SCALE GENOMIC DNA]</scope>
    <source>
        <strain evidence="14 15">ATCC 27353</strain>
    </source>
</reference>
<dbReference type="GO" id="GO:0001666">
    <property type="term" value="P:response to hypoxia"/>
    <property type="evidence" value="ECO:0007669"/>
    <property type="project" value="TreeGrafter"/>
</dbReference>
<dbReference type="GO" id="GO:0019432">
    <property type="term" value="P:triglyceride biosynthetic process"/>
    <property type="evidence" value="ECO:0007669"/>
    <property type="project" value="UniProtKB-UniPathway"/>
</dbReference>
<dbReference type="UniPathway" id="UPA00282"/>
<keyword evidence="15" id="KW-1185">Reference proteome</keyword>
<keyword evidence="8 11" id="KW-0443">Lipid metabolism</keyword>
<keyword evidence="6 11" id="KW-0808">Transferase</keyword>
<dbReference type="Pfam" id="PF03007">
    <property type="entry name" value="WS_DGAT_cat"/>
    <property type="match status" value="1"/>
</dbReference>
<dbReference type="NCBIfam" id="TIGR02946">
    <property type="entry name" value="acyl_WS_DGAT"/>
    <property type="match status" value="1"/>
</dbReference>
<dbReference type="InterPro" id="IPR004255">
    <property type="entry name" value="O-acyltransferase_WSD1_N"/>
</dbReference>
<keyword evidence="9 11" id="KW-0012">Acyltransferase</keyword>
<dbReference type="GO" id="GO:0071731">
    <property type="term" value="P:response to nitric oxide"/>
    <property type="evidence" value="ECO:0007669"/>
    <property type="project" value="TreeGrafter"/>
</dbReference>
<comment type="similarity">
    <text evidence="3 11">Belongs to the long-chain O-acyltransferase family.</text>
</comment>
<evidence type="ECO:0000313" key="14">
    <source>
        <dbReference type="EMBL" id="ORV50223.1"/>
    </source>
</evidence>
<feature type="domain" description="O-acyltransferase WSD1-like N-terminal" evidence="12">
    <location>
        <begin position="7"/>
        <end position="268"/>
    </location>
</feature>
<dbReference type="Pfam" id="PF06974">
    <property type="entry name" value="WS_DGAT_C"/>
    <property type="match status" value="1"/>
</dbReference>
<evidence type="ECO:0000256" key="11">
    <source>
        <dbReference type="RuleBase" id="RU361241"/>
    </source>
</evidence>
<comment type="caution">
    <text evidence="14">The sequence shown here is derived from an EMBL/GenBank/DDBJ whole genome shotgun (WGS) entry which is preliminary data.</text>
</comment>
<dbReference type="GO" id="GO:0051701">
    <property type="term" value="P:biological process involved in interaction with host"/>
    <property type="evidence" value="ECO:0007669"/>
    <property type="project" value="TreeGrafter"/>
</dbReference>
<evidence type="ECO:0000256" key="10">
    <source>
        <dbReference type="ARBA" id="ARBA00048109"/>
    </source>
</evidence>
<evidence type="ECO:0000256" key="7">
    <source>
        <dbReference type="ARBA" id="ARBA00022798"/>
    </source>
</evidence>
<dbReference type="SUPFAM" id="SSF52777">
    <property type="entry name" value="CoA-dependent acyltransferases"/>
    <property type="match status" value="1"/>
</dbReference>
<dbReference type="PANTHER" id="PTHR31650">
    <property type="entry name" value="O-ACYLTRANSFERASE (WSD1-LIKE) FAMILY PROTEIN"/>
    <property type="match status" value="1"/>
</dbReference>
<evidence type="ECO:0000256" key="2">
    <source>
        <dbReference type="ARBA" id="ARBA00005189"/>
    </source>
</evidence>
<keyword evidence="5 11" id="KW-0444">Lipid biosynthesis</keyword>
<organism evidence="14 15">
    <name type="scientific">Mycolicibacter engbaekii</name>
    <dbReference type="NCBI Taxonomy" id="188915"/>
    <lineage>
        <taxon>Bacteria</taxon>
        <taxon>Bacillati</taxon>
        <taxon>Actinomycetota</taxon>
        <taxon>Actinomycetes</taxon>
        <taxon>Mycobacteriales</taxon>
        <taxon>Mycobacteriaceae</taxon>
        <taxon>Mycolicibacter</taxon>
    </lineage>
</organism>
<dbReference type="STRING" id="188915.AWC02_05035"/>
<evidence type="ECO:0000259" key="12">
    <source>
        <dbReference type="Pfam" id="PF03007"/>
    </source>
</evidence>
<comment type="pathway">
    <text evidence="2">Lipid metabolism.</text>
</comment>
<dbReference type="GO" id="GO:0006071">
    <property type="term" value="P:glycerol metabolic process"/>
    <property type="evidence" value="ECO:0007669"/>
    <property type="project" value="UniProtKB-KW"/>
</dbReference>
<evidence type="ECO:0000259" key="13">
    <source>
        <dbReference type="Pfam" id="PF06974"/>
    </source>
</evidence>
<evidence type="ECO:0000256" key="3">
    <source>
        <dbReference type="ARBA" id="ARBA00009587"/>
    </source>
</evidence>
<proteinExistence type="inferred from homology"/>
<feature type="domain" description="O-acyltransferase WSD1 C-terminal" evidence="13">
    <location>
        <begin position="311"/>
        <end position="456"/>
    </location>
</feature>
<protein>
    <recommendedName>
        <fullName evidence="4 11">Diacylglycerol O-acyltransferase</fullName>
        <ecNumber evidence="4 11">2.3.1.20</ecNumber>
    </recommendedName>
</protein>